<dbReference type="Gene3D" id="1.10.10.10">
    <property type="entry name" value="Winged helix-like DNA-binding domain superfamily/Winged helix DNA-binding domain"/>
    <property type="match status" value="1"/>
</dbReference>
<dbReference type="NCBIfam" id="TIGR02937">
    <property type="entry name" value="sigma70-ECF"/>
    <property type="match status" value="1"/>
</dbReference>
<dbReference type="Proteomes" id="UP000217265">
    <property type="component" value="Chromosome"/>
</dbReference>
<protein>
    <submittedName>
        <fullName evidence="5">RNA polymerase subunit sigma-24</fullName>
    </submittedName>
</protein>
<keyword evidence="1" id="KW-0805">Transcription regulation</keyword>
<dbReference type="GO" id="GO:0016987">
    <property type="term" value="F:sigma factor activity"/>
    <property type="evidence" value="ECO:0007669"/>
    <property type="project" value="UniProtKB-KW"/>
</dbReference>
<evidence type="ECO:0000259" key="4">
    <source>
        <dbReference type="Pfam" id="PF07638"/>
    </source>
</evidence>
<dbReference type="InterPro" id="IPR014284">
    <property type="entry name" value="RNA_pol_sigma-70_dom"/>
</dbReference>
<dbReference type="RefSeq" id="WP_096055148.1">
    <property type="nucleotide sequence ID" value="NZ_CP023344.1"/>
</dbReference>
<evidence type="ECO:0000313" key="5">
    <source>
        <dbReference type="EMBL" id="ATC63516.1"/>
    </source>
</evidence>
<dbReference type="InterPro" id="IPR036388">
    <property type="entry name" value="WH-like_DNA-bd_sf"/>
</dbReference>
<dbReference type="KEGG" id="vbh:CMV30_05850"/>
<dbReference type="OrthoDB" id="192047at2"/>
<dbReference type="Pfam" id="PF07638">
    <property type="entry name" value="Sigma70_ECF"/>
    <property type="match status" value="1"/>
</dbReference>
<dbReference type="AlphaFoldDB" id="A0A290QBB6"/>
<dbReference type="InterPro" id="IPR053812">
    <property type="entry name" value="HTH_Sigma70_ECF-like"/>
</dbReference>
<evidence type="ECO:0000256" key="2">
    <source>
        <dbReference type="ARBA" id="ARBA00023082"/>
    </source>
</evidence>
<dbReference type="PANTHER" id="PTHR43133:SF39">
    <property type="entry name" value="SIMILAR TO RNA POLYMERASE SIGMA-E FACTOR"/>
    <property type="match status" value="1"/>
</dbReference>
<dbReference type="SUPFAM" id="SSF88659">
    <property type="entry name" value="Sigma3 and sigma4 domains of RNA polymerase sigma factors"/>
    <property type="match status" value="1"/>
</dbReference>
<evidence type="ECO:0000256" key="1">
    <source>
        <dbReference type="ARBA" id="ARBA00023015"/>
    </source>
</evidence>
<sequence length="192" mass="21740">MNPVAAASFSEITQILHAVGRGECASEELLPLVYNELRRHASVRMAHEQAGQTLQPTALVHEAWLRIFDGGESRWENRAHFFGAAAEAMRRILIENARKKSRLKRGGNQRLLDVDELEIAETTPEEKVLLIDDAVQQLQAQDPEKSRVVVLKFFGGLTNQEVAETLGVTERTVERHWAYAKAWLFQTIRAQK</sequence>
<dbReference type="InterPro" id="IPR013324">
    <property type="entry name" value="RNA_pol_sigma_r3/r4-like"/>
</dbReference>
<organism evidence="5 6">
    <name type="scientific">Nibricoccus aquaticus</name>
    <dbReference type="NCBI Taxonomy" id="2576891"/>
    <lineage>
        <taxon>Bacteria</taxon>
        <taxon>Pseudomonadati</taxon>
        <taxon>Verrucomicrobiota</taxon>
        <taxon>Opitutia</taxon>
        <taxon>Opitutales</taxon>
        <taxon>Opitutaceae</taxon>
        <taxon>Nibricoccus</taxon>
    </lineage>
</organism>
<gene>
    <name evidence="5" type="ORF">CMV30_05850</name>
</gene>
<accession>A0A290QBB6</accession>
<feature type="domain" description="RNA polymerase sigma-70 ECF-like HTH" evidence="4">
    <location>
        <begin position="10"/>
        <end position="188"/>
    </location>
</feature>
<dbReference type="PANTHER" id="PTHR43133">
    <property type="entry name" value="RNA POLYMERASE ECF-TYPE SIGMA FACTO"/>
    <property type="match status" value="1"/>
</dbReference>
<dbReference type="NCBIfam" id="TIGR02999">
    <property type="entry name" value="Sig-70_X6"/>
    <property type="match status" value="1"/>
</dbReference>
<keyword evidence="2" id="KW-0731">Sigma factor</keyword>
<dbReference type="GO" id="GO:0006352">
    <property type="term" value="P:DNA-templated transcription initiation"/>
    <property type="evidence" value="ECO:0007669"/>
    <property type="project" value="InterPro"/>
</dbReference>
<keyword evidence="6" id="KW-1185">Reference proteome</keyword>
<dbReference type="InterPro" id="IPR039425">
    <property type="entry name" value="RNA_pol_sigma-70-like"/>
</dbReference>
<evidence type="ECO:0000256" key="3">
    <source>
        <dbReference type="ARBA" id="ARBA00023163"/>
    </source>
</evidence>
<reference evidence="5 6" key="1">
    <citation type="submission" date="2017-09" db="EMBL/GenBank/DDBJ databases">
        <title>Complete genome sequence of Verrucomicrobial strain HZ-65, isolated from freshwater.</title>
        <authorList>
            <person name="Choi A."/>
        </authorList>
    </citation>
    <scope>NUCLEOTIDE SEQUENCE [LARGE SCALE GENOMIC DNA]</scope>
    <source>
        <strain evidence="5 6">HZ-65</strain>
    </source>
</reference>
<name>A0A290QBB6_9BACT</name>
<proteinExistence type="predicted"/>
<dbReference type="InterPro" id="IPR011517">
    <property type="entry name" value="RNA_pol_sigma70_ECF-like"/>
</dbReference>
<keyword evidence="3" id="KW-0804">Transcription</keyword>
<evidence type="ECO:0000313" key="6">
    <source>
        <dbReference type="Proteomes" id="UP000217265"/>
    </source>
</evidence>
<dbReference type="EMBL" id="CP023344">
    <property type="protein sequence ID" value="ATC63516.1"/>
    <property type="molecule type" value="Genomic_DNA"/>
</dbReference>